<dbReference type="RefSeq" id="WP_100112370.1">
    <property type="nucleotide sequence ID" value="NZ_CP023976.1"/>
</dbReference>
<name>A0A291W2K1_9ACTN</name>
<accession>A0A291W2K1</accession>
<gene>
    <name evidence="1" type="ORF">SMD44_p10021</name>
</gene>
<dbReference type="KEGG" id="salf:SMD44_p10021"/>
<keyword evidence="1" id="KW-0614">Plasmid</keyword>
<dbReference type="Proteomes" id="UP000195880">
    <property type="component" value="Plasmid pMDJK44.1"/>
</dbReference>
<proteinExistence type="predicted"/>
<sequence length="133" mass="14414">MAEPVPPPAAADALLSVNGPEAETLTDRERLLLVLLDLAPAFVIPCRPGGAVHDITVSRHRRGPTAPWQWAVHRRGRGLSIRAWTAAGQWWFVDDPADMLQYACWTDPVQAIAEAQSIAAADVARGHPEEPSP</sequence>
<evidence type="ECO:0000313" key="2">
    <source>
        <dbReference type="Proteomes" id="UP000195880"/>
    </source>
</evidence>
<dbReference type="EMBL" id="CP023976">
    <property type="protein sequence ID" value="ATM24520.1"/>
    <property type="molecule type" value="Genomic_DNA"/>
</dbReference>
<dbReference type="AlphaFoldDB" id="A0A291W2K1"/>
<keyword evidence="2" id="KW-1185">Reference proteome</keyword>
<protein>
    <submittedName>
        <fullName evidence="1">Uncharacterized protein</fullName>
    </submittedName>
</protein>
<reference evidence="1 2" key="1">
    <citation type="submission" date="2017-10" db="EMBL/GenBank/DDBJ databases">
        <title>Streptomyces alboflavus Genome sequencing and assembly.</title>
        <authorList>
            <person name="Wang Y."/>
            <person name="Du B."/>
            <person name="Ding Y."/>
            <person name="Liu H."/>
            <person name="Hou Q."/>
            <person name="Liu K."/>
            <person name="Wang C."/>
            <person name="Yao L."/>
        </authorList>
    </citation>
    <scope>NUCLEOTIDE SEQUENCE [LARGE SCALE GENOMIC DNA]</scope>
    <source>
        <strain evidence="1 2">MDJK44</strain>
        <plasmid evidence="2">Plasmid pmdjk44.1</plasmid>
    </source>
</reference>
<evidence type="ECO:0000313" key="1">
    <source>
        <dbReference type="EMBL" id="ATM24520.1"/>
    </source>
</evidence>
<organism evidence="1 2">
    <name type="scientific">Streptomyces alboflavus</name>
    <dbReference type="NCBI Taxonomy" id="67267"/>
    <lineage>
        <taxon>Bacteria</taxon>
        <taxon>Bacillati</taxon>
        <taxon>Actinomycetota</taxon>
        <taxon>Actinomycetes</taxon>
        <taxon>Kitasatosporales</taxon>
        <taxon>Streptomycetaceae</taxon>
        <taxon>Streptomyces</taxon>
    </lineage>
</organism>
<geneLocation type="plasmid" evidence="2">
    <name>pmdjk44.1</name>
</geneLocation>